<keyword evidence="4" id="KW-1185">Reference proteome</keyword>
<gene>
    <name evidence="3" type="ORF">ACFOGJ_27785</name>
</gene>
<evidence type="ECO:0000313" key="4">
    <source>
        <dbReference type="Proteomes" id="UP001595528"/>
    </source>
</evidence>
<feature type="compositionally biased region" description="Low complexity" evidence="1">
    <location>
        <begin position="11"/>
        <end position="21"/>
    </location>
</feature>
<evidence type="ECO:0000313" key="3">
    <source>
        <dbReference type="EMBL" id="MFC3231080.1"/>
    </source>
</evidence>
<protein>
    <submittedName>
        <fullName evidence="3">Cupin domain-containing protein</fullName>
    </submittedName>
</protein>
<evidence type="ECO:0000256" key="1">
    <source>
        <dbReference type="SAM" id="MobiDB-lite"/>
    </source>
</evidence>
<dbReference type="Gene3D" id="2.60.120.10">
    <property type="entry name" value="Jelly Rolls"/>
    <property type="match status" value="2"/>
</dbReference>
<comment type="caution">
    <text evidence="3">The sequence shown here is derived from an EMBL/GenBank/DDBJ whole genome shotgun (WGS) entry which is preliminary data.</text>
</comment>
<dbReference type="InterPro" id="IPR025979">
    <property type="entry name" value="ChrR-like_cupin_dom"/>
</dbReference>
<name>A0ABV7L994_9PROT</name>
<dbReference type="InterPro" id="IPR011051">
    <property type="entry name" value="RmlC_Cupin_sf"/>
</dbReference>
<dbReference type="Pfam" id="PF12973">
    <property type="entry name" value="Cupin_7"/>
    <property type="match status" value="1"/>
</dbReference>
<feature type="region of interest" description="Disordered" evidence="1">
    <location>
        <begin position="1"/>
        <end position="28"/>
    </location>
</feature>
<sequence length="282" mass="30132">MSSAAVDETKAAAGTRTGGRSARAKASDPVTVHPMADMAWETAGKGGLYLKSVRREQEAGRFLGLVRIEEGVRTGLHQHQDVATSYVLQGALTDYAGTVVRGQAGINFRGDTHDAIAYENCVLASRMDGPTLYAADGATDHQLHAGARQAAFATLDRSRQPDLNVTVAEQRPLPTFVPGMLMRMVFDYAGTGHDRRMVCLQLQPGTVLPPYRAGGLVDWFVVAGDITVNDRQVLANSFVVQPAGSEMRAGSGHGCMLIAWAEGPVHWLDGADRADPYGFPPA</sequence>
<dbReference type="EMBL" id="JBHRTR010000054">
    <property type="protein sequence ID" value="MFC3231080.1"/>
    <property type="molecule type" value="Genomic_DNA"/>
</dbReference>
<evidence type="ECO:0000259" key="2">
    <source>
        <dbReference type="Pfam" id="PF12973"/>
    </source>
</evidence>
<feature type="domain" description="ChrR-like cupin" evidence="2">
    <location>
        <begin position="34"/>
        <end position="123"/>
    </location>
</feature>
<dbReference type="Proteomes" id="UP001595528">
    <property type="component" value="Unassembled WGS sequence"/>
</dbReference>
<accession>A0ABV7L994</accession>
<dbReference type="RefSeq" id="WP_379906547.1">
    <property type="nucleotide sequence ID" value="NZ_JBHRTR010000054.1"/>
</dbReference>
<proteinExistence type="predicted"/>
<reference evidence="4" key="1">
    <citation type="journal article" date="2019" name="Int. J. Syst. Evol. Microbiol.">
        <title>The Global Catalogue of Microorganisms (GCM) 10K type strain sequencing project: providing services to taxonomists for standard genome sequencing and annotation.</title>
        <authorList>
            <consortium name="The Broad Institute Genomics Platform"/>
            <consortium name="The Broad Institute Genome Sequencing Center for Infectious Disease"/>
            <person name="Wu L."/>
            <person name="Ma J."/>
        </authorList>
    </citation>
    <scope>NUCLEOTIDE SEQUENCE [LARGE SCALE GENOMIC DNA]</scope>
    <source>
        <strain evidence="4">KCTC 42964</strain>
    </source>
</reference>
<dbReference type="SUPFAM" id="SSF51182">
    <property type="entry name" value="RmlC-like cupins"/>
    <property type="match status" value="2"/>
</dbReference>
<dbReference type="InterPro" id="IPR014710">
    <property type="entry name" value="RmlC-like_jellyroll"/>
</dbReference>
<organism evidence="3 4">
    <name type="scientific">Marinibaculum pumilum</name>
    <dbReference type="NCBI Taxonomy" id="1766165"/>
    <lineage>
        <taxon>Bacteria</taxon>
        <taxon>Pseudomonadati</taxon>
        <taxon>Pseudomonadota</taxon>
        <taxon>Alphaproteobacteria</taxon>
        <taxon>Rhodospirillales</taxon>
        <taxon>Rhodospirillaceae</taxon>
        <taxon>Marinibaculum</taxon>
    </lineage>
</organism>